<dbReference type="EMBL" id="BK015491">
    <property type="protein sequence ID" value="DAE09729.1"/>
    <property type="molecule type" value="Genomic_DNA"/>
</dbReference>
<organism evidence="1">
    <name type="scientific">Myoviridae sp. ctjhW4</name>
    <dbReference type="NCBI Taxonomy" id="2825162"/>
    <lineage>
        <taxon>Viruses</taxon>
        <taxon>Duplodnaviria</taxon>
        <taxon>Heunggongvirae</taxon>
        <taxon>Uroviricota</taxon>
        <taxon>Caudoviricetes</taxon>
    </lineage>
</organism>
<protein>
    <submittedName>
        <fullName evidence="1">Antitoxin</fullName>
    </submittedName>
</protein>
<reference evidence="1" key="1">
    <citation type="journal article" date="2021" name="Proc. Natl. Acad. Sci. U.S.A.">
        <title>A Catalog of Tens of Thousands of Viruses from Human Metagenomes Reveals Hidden Associations with Chronic Diseases.</title>
        <authorList>
            <person name="Tisza M.J."/>
            <person name="Buck C.B."/>
        </authorList>
    </citation>
    <scope>NUCLEOTIDE SEQUENCE</scope>
    <source>
        <strain evidence="1">CtjhW4</strain>
    </source>
</reference>
<sequence>MGLIDDYANGKITIDEFKKQASEVGVDYEKYSEIIKQYANMV</sequence>
<proteinExistence type="predicted"/>
<name>A0A8S5PTA9_9CAUD</name>
<accession>A0A8S5PTA9</accession>
<evidence type="ECO:0000313" key="1">
    <source>
        <dbReference type="EMBL" id="DAE09729.1"/>
    </source>
</evidence>